<proteinExistence type="predicted"/>
<dbReference type="RefSeq" id="XP_011389137.1">
    <property type="nucleotide sequence ID" value="XM_011390835.1"/>
</dbReference>
<dbReference type="eggNOG" id="ENOG502S7BI">
    <property type="taxonomic scope" value="Eukaryota"/>
</dbReference>
<dbReference type="InParanoid" id="A0A0D1CSF3"/>
<dbReference type="OrthoDB" id="24630at2759"/>
<feature type="region of interest" description="Disordered" evidence="1">
    <location>
        <begin position="358"/>
        <end position="381"/>
    </location>
</feature>
<dbReference type="STRING" id="237631.A0A0D1CSF3"/>
<dbReference type="GeneID" id="23563447"/>
<evidence type="ECO:0000313" key="2">
    <source>
        <dbReference type="EMBL" id="KIS69453.1"/>
    </source>
</evidence>
<feature type="compositionally biased region" description="Polar residues" evidence="1">
    <location>
        <begin position="185"/>
        <end position="194"/>
    </location>
</feature>
<dbReference type="GO" id="GO:0006891">
    <property type="term" value="P:intra-Golgi vesicle-mediated transport"/>
    <property type="evidence" value="ECO:0000318"/>
    <property type="project" value="GO_Central"/>
</dbReference>
<dbReference type="InterPro" id="IPR024662">
    <property type="entry name" value="Trs65"/>
</dbReference>
<dbReference type="GO" id="GO:0005802">
    <property type="term" value="C:trans-Golgi network"/>
    <property type="evidence" value="ECO:0000318"/>
    <property type="project" value="GO_Central"/>
</dbReference>
<feature type="compositionally biased region" description="Polar residues" evidence="1">
    <location>
        <begin position="637"/>
        <end position="655"/>
    </location>
</feature>
<protein>
    <submittedName>
        <fullName evidence="2">Uncharacterized protein</fullName>
    </submittedName>
</protein>
<feature type="region of interest" description="Disordered" evidence="1">
    <location>
        <begin position="637"/>
        <end position="660"/>
    </location>
</feature>
<dbReference type="PANTHER" id="PTHR28159:SF1">
    <property type="entry name" value="TRAFFICKING PROTEIN PARTICLE COMPLEX II-SPECIFIC SUBUNIT 65"/>
    <property type="match status" value="1"/>
</dbReference>
<dbReference type="KEGG" id="uma:UMAG_02784"/>
<sequence length="936" mass="100391">MPSSAPALLADLFSKARLSLNLPSSSASTSRSVVFFDEVLNVETVLTLPADPLFPIASASTQAVPLLYPLPLPVVPDSTTLSHQSISPYLTALLACLHVNLATDYVPIESSSSINPTAKSANPYEPLSTVPSRFQHLQLLPSHTPLADPAHTQHAAVRAFSNAWAGNQPPRPHRTLKDSVEHSASAPSKSSHNAHLTHDGQHWSVHWHCRIPINYVATPFLPFLSITAALTLRLDHALLDHLIPTSSSRPFNRSGFAHSLLSPLHEGPVYPDESPLQSQARANASSAFGLDGPNGLGSYLAHLPKSVVGGNNAIVTPRSGASALDSIQQRSHDALSADPAFDKSLSQSYANGDLAALSSRSAPNRHGPQSPSQFESYPQSSGLHIYKRSTRQLLPLKTGLNVRMRTLVTNHGPHIHRRHLSQQAFAELESTRLVLSVELENPFDSDAAFTIHNIQIKVGSSQADQQESHTVVAKPLLPIDSVLPIQLTRGSQRNMLFYVSVEADHAMRGRKDDVAFLLSGSRNVTITVSGRPQGDQEQLADFDSQWNCALDLTPVLFDATKKDLIASPVSTSRPDYPLAGPVAGSSQYAASSLRAAAHNHNRLSYTQVAPPRAELTEDLRTPRPGQLGMGFPPPMRTSSARHFSTATAASPVQHASSERCLDSQEATSFLHKARARTLNRQSASQLDESNQVVAAPRIKPWTSHSTALREFAAGGLVILSTVRHAGANSAAGRDSVKRGGVKFEPSLDDVGGARSSVSAANKTLPPISNATSTAEGRAVRFKTDDTVIVDLTFLYSPATFNVAQIADAITDVTLSWAQSTKRLATSQAANRDTIDVSPDTAKTRLIDADSARLKSSVLLSQAQTLNGLIPTQDHLALSATLLPSQSRSIELALRCLSPGYHVIPPLQLAFHTTSGGQRKYLLDDLGSVYVTPAAVL</sequence>
<keyword evidence="3" id="KW-1185">Reference proteome</keyword>
<dbReference type="VEuPathDB" id="FungiDB:UMAG_02784"/>
<dbReference type="GO" id="GO:1990071">
    <property type="term" value="C:TRAPPII protein complex"/>
    <property type="evidence" value="ECO:0000318"/>
    <property type="project" value="GO_Central"/>
</dbReference>
<accession>A0A0D1CSF3</accession>
<dbReference type="Proteomes" id="UP000000561">
    <property type="component" value="Chromosome 6"/>
</dbReference>
<organism evidence="2 3">
    <name type="scientific">Mycosarcoma maydis</name>
    <name type="common">Corn smut fungus</name>
    <name type="synonym">Ustilago maydis</name>
    <dbReference type="NCBI Taxonomy" id="5270"/>
    <lineage>
        <taxon>Eukaryota</taxon>
        <taxon>Fungi</taxon>
        <taxon>Dikarya</taxon>
        <taxon>Basidiomycota</taxon>
        <taxon>Ustilaginomycotina</taxon>
        <taxon>Ustilaginomycetes</taxon>
        <taxon>Ustilaginales</taxon>
        <taxon>Ustilaginaceae</taxon>
        <taxon>Mycosarcoma</taxon>
    </lineage>
</organism>
<dbReference type="OMA" id="DSQWNCA"/>
<evidence type="ECO:0000313" key="3">
    <source>
        <dbReference type="Proteomes" id="UP000000561"/>
    </source>
</evidence>
<feature type="region of interest" description="Disordered" evidence="1">
    <location>
        <begin position="164"/>
        <end position="196"/>
    </location>
</feature>
<gene>
    <name evidence="2" type="ORF">UMAG_02784</name>
</gene>
<reference evidence="2 3" key="1">
    <citation type="journal article" date="2006" name="Nature">
        <title>Insights from the genome of the biotrophic fungal plant pathogen Ustilago maydis.</title>
        <authorList>
            <person name="Kamper J."/>
            <person name="Kahmann R."/>
            <person name="Bolker M."/>
            <person name="Ma L.J."/>
            <person name="Brefort T."/>
            <person name="Saville B.J."/>
            <person name="Banuett F."/>
            <person name="Kronstad J.W."/>
            <person name="Gold S.E."/>
            <person name="Muller O."/>
            <person name="Perlin M.H."/>
            <person name="Wosten H.A."/>
            <person name="de Vries R."/>
            <person name="Ruiz-Herrera J."/>
            <person name="Reynaga-Pena C.G."/>
            <person name="Snetselaar K."/>
            <person name="McCann M."/>
            <person name="Perez-Martin J."/>
            <person name="Feldbrugge M."/>
            <person name="Basse C.W."/>
            <person name="Steinberg G."/>
            <person name="Ibeas J.I."/>
            <person name="Holloman W."/>
            <person name="Guzman P."/>
            <person name="Farman M."/>
            <person name="Stajich J.E."/>
            <person name="Sentandreu R."/>
            <person name="Gonzalez-Prieto J.M."/>
            <person name="Kennell J.C."/>
            <person name="Molina L."/>
            <person name="Schirawski J."/>
            <person name="Mendoza-Mendoza A."/>
            <person name="Greilinger D."/>
            <person name="Munch K."/>
            <person name="Rossel N."/>
            <person name="Scherer M."/>
            <person name="Vranes M."/>
            <person name="Ladendorf O."/>
            <person name="Vincon V."/>
            <person name="Fuchs U."/>
            <person name="Sandrock B."/>
            <person name="Meng S."/>
            <person name="Ho E.C."/>
            <person name="Cahill M.J."/>
            <person name="Boyce K.J."/>
            <person name="Klose J."/>
            <person name="Klosterman S.J."/>
            <person name="Deelstra H.J."/>
            <person name="Ortiz-Castellanos L."/>
            <person name="Li W."/>
            <person name="Sanchez-Alonso P."/>
            <person name="Schreier P.H."/>
            <person name="Hauser-Hahn I."/>
            <person name="Vaupel M."/>
            <person name="Koopmann E."/>
            <person name="Friedrich G."/>
            <person name="Voss H."/>
            <person name="Schluter T."/>
            <person name="Margolis J."/>
            <person name="Platt D."/>
            <person name="Swimmer C."/>
            <person name="Gnirke A."/>
            <person name="Chen F."/>
            <person name="Vysotskaia V."/>
            <person name="Mannhaupt G."/>
            <person name="Guldener U."/>
            <person name="Munsterkotter M."/>
            <person name="Haase D."/>
            <person name="Oesterheld M."/>
            <person name="Mewes H.W."/>
            <person name="Mauceli E.W."/>
            <person name="DeCaprio D."/>
            <person name="Wade C.M."/>
            <person name="Butler J."/>
            <person name="Young S."/>
            <person name="Jaffe D.B."/>
            <person name="Calvo S."/>
            <person name="Nusbaum C."/>
            <person name="Galagan J."/>
            <person name="Birren B.W."/>
        </authorList>
    </citation>
    <scope>NUCLEOTIDE SEQUENCE [LARGE SCALE GENOMIC DNA]</scope>
    <source>
        <strain evidence="3">DSM 14603 / FGSC 9021 / UM521</strain>
    </source>
</reference>
<name>A0A0D1CSF3_MYCMD</name>
<evidence type="ECO:0000256" key="1">
    <source>
        <dbReference type="SAM" id="MobiDB-lite"/>
    </source>
</evidence>
<dbReference type="AlphaFoldDB" id="A0A0D1CSF3"/>
<dbReference type="EMBL" id="CM003145">
    <property type="protein sequence ID" value="KIS69453.1"/>
    <property type="molecule type" value="Genomic_DNA"/>
</dbReference>
<dbReference type="PANTHER" id="PTHR28159">
    <property type="entry name" value="TRAFFICKING PROTEIN PARTICLE COMPLEX II-SPECIFIC SUBUNIT 65"/>
    <property type="match status" value="1"/>
</dbReference>